<name>C5KB86_PERM5</name>
<dbReference type="Proteomes" id="UP000007800">
    <property type="component" value="Unassembled WGS sequence"/>
</dbReference>
<proteinExistence type="predicted"/>
<feature type="non-terminal residue" evidence="2">
    <location>
        <position position="1"/>
    </location>
</feature>
<dbReference type="RefSeq" id="XP_002786616.1">
    <property type="nucleotide sequence ID" value="XM_002786570.1"/>
</dbReference>
<keyword evidence="3" id="KW-1185">Reference proteome</keyword>
<protein>
    <submittedName>
        <fullName evidence="2">Uncharacterized protein</fullName>
    </submittedName>
</protein>
<dbReference type="AlphaFoldDB" id="C5KB86"/>
<dbReference type="EMBL" id="GG671811">
    <property type="protein sequence ID" value="EER18412.1"/>
    <property type="molecule type" value="Genomic_DNA"/>
</dbReference>
<feature type="region of interest" description="Disordered" evidence="1">
    <location>
        <begin position="1"/>
        <end position="35"/>
    </location>
</feature>
<organism evidence="3">
    <name type="scientific">Perkinsus marinus (strain ATCC 50983 / TXsc)</name>
    <dbReference type="NCBI Taxonomy" id="423536"/>
    <lineage>
        <taxon>Eukaryota</taxon>
        <taxon>Sar</taxon>
        <taxon>Alveolata</taxon>
        <taxon>Perkinsozoa</taxon>
        <taxon>Perkinsea</taxon>
        <taxon>Perkinsida</taxon>
        <taxon>Perkinsidae</taxon>
        <taxon>Perkinsus</taxon>
    </lineage>
</organism>
<evidence type="ECO:0000313" key="2">
    <source>
        <dbReference type="EMBL" id="EER18412.1"/>
    </source>
</evidence>
<accession>C5KB86</accession>
<evidence type="ECO:0000313" key="3">
    <source>
        <dbReference type="Proteomes" id="UP000007800"/>
    </source>
</evidence>
<dbReference type="InParanoid" id="C5KB86"/>
<gene>
    <name evidence="2" type="ORF">Pmar_PMAR005323</name>
</gene>
<dbReference type="GeneID" id="9049218"/>
<reference evidence="2 3" key="1">
    <citation type="submission" date="2008-07" db="EMBL/GenBank/DDBJ databases">
        <authorList>
            <person name="El-Sayed N."/>
            <person name="Caler E."/>
            <person name="Inman J."/>
            <person name="Amedeo P."/>
            <person name="Hass B."/>
            <person name="Wortman J."/>
        </authorList>
    </citation>
    <scope>NUCLEOTIDE SEQUENCE [LARGE SCALE GENOMIC DNA]</scope>
    <source>
        <strain evidence="3">ATCC 50983 / TXsc</strain>
    </source>
</reference>
<evidence type="ECO:0000256" key="1">
    <source>
        <dbReference type="SAM" id="MobiDB-lite"/>
    </source>
</evidence>
<feature type="compositionally biased region" description="Basic residues" evidence="1">
    <location>
        <begin position="1"/>
        <end position="10"/>
    </location>
</feature>
<sequence>AILEARKRRAERKEAEAATALGPRADDDGVDNGDEEVYPRTSIYDPLGPPIEVPTASKPSGVWSKLRFW</sequence>